<dbReference type="GO" id="GO:0042026">
    <property type="term" value="P:protein refolding"/>
    <property type="evidence" value="ECO:0007669"/>
    <property type="project" value="TreeGrafter"/>
</dbReference>
<dbReference type="Gene3D" id="2.60.260.20">
    <property type="entry name" value="Urease metallochaperone UreE, N-terminal domain"/>
    <property type="match status" value="2"/>
</dbReference>
<dbReference type="SUPFAM" id="SSF49493">
    <property type="entry name" value="HSP40/DnaJ peptide-binding domain"/>
    <property type="match status" value="2"/>
</dbReference>
<reference evidence="5 6" key="1">
    <citation type="submission" date="2019-03" db="EMBL/GenBank/DDBJ databases">
        <title>Alkanindiges illinoisensis: a potential pathogenic isolated from ascites of a gastric cancer patient with abdominal metastasis.</title>
        <authorList>
            <person name="Hu X."/>
            <person name="Yang B."/>
            <person name="Yan X."/>
            <person name="Lin L."/>
            <person name="Zhao H."/>
            <person name="Zhou F."/>
            <person name="Su B."/>
            <person name="Chen J."/>
            <person name="Rui Y."/>
            <person name="Wang Q."/>
            <person name="Zheng L."/>
        </authorList>
    </citation>
    <scope>NUCLEOTIDE SEQUENCE [LARGE SCALE GENOMIC DNA]</scope>
    <source>
        <strain evidence="5 6">NFYY 23406</strain>
    </source>
</reference>
<dbReference type="EMBL" id="SNTY01000014">
    <property type="protein sequence ID" value="TEU29350.1"/>
    <property type="molecule type" value="Genomic_DNA"/>
</dbReference>
<dbReference type="PANTHER" id="PTHR43096:SF52">
    <property type="entry name" value="DNAJ HOMOLOG 1, MITOCHONDRIAL-RELATED"/>
    <property type="match status" value="1"/>
</dbReference>
<dbReference type="GO" id="GO:0003677">
    <property type="term" value="F:DNA binding"/>
    <property type="evidence" value="ECO:0007669"/>
    <property type="project" value="UniProtKB-KW"/>
</dbReference>
<dbReference type="SUPFAM" id="SSF46565">
    <property type="entry name" value="Chaperone J-domain"/>
    <property type="match status" value="1"/>
</dbReference>
<accession>A0A4Y7XDW1</accession>
<dbReference type="CDD" id="cd10747">
    <property type="entry name" value="DnaJ_C"/>
    <property type="match status" value="1"/>
</dbReference>
<dbReference type="PRINTS" id="PR00625">
    <property type="entry name" value="JDOMAIN"/>
</dbReference>
<dbReference type="CDD" id="cd06257">
    <property type="entry name" value="DnaJ"/>
    <property type="match status" value="1"/>
</dbReference>
<keyword evidence="2 5" id="KW-0238">DNA-binding</keyword>
<dbReference type="FunFam" id="2.60.260.20:FF:000008">
    <property type="entry name" value="Curved DNA-binding protein"/>
    <property type="match status" value="1"/>
</dbReference>
<name>A0A4Y7XDW1_9GAMM</name>
<keyword evidence="3" id="KW-0143">Chaperone</keyword>
<keyword evidence="6" id="KW-1185">Reference proteome</keyword>
<dbReference type="FunFam" id="2.60.260.20:FF:000013">
    <property type="entry name" value="DnaJ subfamily B member 11"/>
    <property type="match status" value="1"/>
</dbReference>
<dbReference type="RefSeq" id="WP_134243795.1">
    <property type="nucleotide sequence ID" value="NZ_SNTY01000014.1"/>
</dbReference>
<dbReference type="SMART" id="SM00271">
    <property type="entry name" value="DnaJ"/>
    <property type="match status" value="1"/>
</dbReference>
<dbReference type="Pfam" id="PF00226">
    <property type="entry name" value="DnaJ"/>
    <property type="match status" value="1"/>
</dbReference>
<dbReference type="Proteomes" id="UP000297834">
    <property type="component" value="Unassembled WGS sequence"/>
</dbReference>
<keyword evidence="1" id="KW-0963">Cytoplasm</keyword>
<evidence type="ECO:0000313" key="5">
    <source>
        <dbReference type="EMBL" id="TEU29350.1"/>
    </source>
</evidence>
<protein>
    <submittedName>
        <fullName evidence="5">DNA-binding protein</fullName>
    </submittedName>
</protein>
<evidence type="ECO:0000256" key="2">
    <source>
        <dbReference type="ARBA" id="ARBA00023125"/>
    </source>
</evidence>
<sequence>MDKNYYEILGLQRGASTDDIKKSYRKLVRKYHPDVSKEADAADKMQQINLAYETLTDDSKRSEYDQMLDNPYGFAGGHTGNAGNPYQNQYQYYRGHEGAGQQFTEEDLRRAFGGGFSGGGFGAGSGGAGFGGFEDLFGQFGAGFGGGRAGAQGHQQQGSYQNYRGEDQHASIEVDVRVAYEGATQQLTLQMPVINANGQQEIQRKTLQVKIPKGMKPGQQIRLSGQGQAGFNGGAQGDLYIEIQYRNTDQLRLEGSDVYLTVPVSPWEAALGETIQVSTPAGAVDVKLPEGSQSGRQLRLKGKGIPAKEPGNLYLILQVVVPPANTEAAKAVYRQMAENMAFNPRA</sequence>
<evidence type="ECO:0000256" key="3">
    <source>
        <dbReference type="ARBA" id="ARBA00023186"/>
    </source>
</evidence>
<dbReference type="AlphaFoldDB" id="A0A4Y7XDW1"/>
<dbReference type="STRING" id="1120977.GCA_000619845_02971"/>
<dbReference type="PROSITE" id="PS50076">
    <property type="entry name" value="DNAJ_2"/>
    <property type="match status" value="1"/>
</dbReference>
<evidence type="ECO:0000313" key="6">
    <source>
        <dbReference type="Proteomes" id="UP000297834"/>
    </source>
</evidence>
<gene>
    <name evidence="5" type="ORF">E2B99_04645</name>
</gene>
<dbReference type="PANTHER" id="PTHR43096">
    <property type="entry name" value="DNAJ HOMOLOG 1, MITOCHONDRIAL-RELATED"/>
    <property type="match status" value="1"/>
</dbReference>
<feature type="domain" description="J" evidence="4">
    <location>
        <begin position="4"/>
        <end position="68"/>
    </location>
</feature>
<dbReference type="InterPro" id="IPR036869">
    <property type="entry name" value="J_dom_sf"/>
</dbReference>
<dbReference type="Gene3D" id="1.10.287.110">
    <property type="entry name" value="DnaJ domain"/>
    <property type="match status" value="1"/>
</dbReference>
<dbReference type="OrthoDB" id="9779889at2"/>
<dbReference type="GO" id="GO:0051082">
    <property type="term" value="F:unfolded protein binding"/>
    <property type="evidence" value="ECO:0007669"/>
    <property type="project" value="InterPro"/>
</dbReference>
<evidence type="ECO:0000256" key="1">
    <source>
        <dbReference type="ARBA" id="ARBA00022490"/>
    </source>
</evidence>
<organism evidence="5 6">
    <name type="scientific">Alkanindiges illinoisensis</name>
    <dbReference type="NCBI Taxonomy" id="197183"/>
    <lineage>
        <taxon>Bacteria</taxon>
        <taxon>Pseudomonadati</taxon>
        <taxon>Pseudomonadota</taxon>
        <taxon>Gammaproteobacteria</taxon>
        <taxon>Moraxellales</taxon>
        <taxon>Moraxellaceae</taxon>
        <taxon>Alkanindiges</taxon>
    </lineage>
</organism>
<dbReference type="Pfam" id="PF01556">
    <property type="entry name" value="DnaJ_C"/>
    <property type="match status" value="1"/>
</dbReference>
<proteinExistence type="predicted"/>
<evidence type="ECO:0000259" key="4">
    <source>
        <dbReference type="PROSITE" id="PS50076"/>
    </source>
</evidence>
<dbReference type="InterPro" id="IPR002939">
    <property type="entry name" value="DnaJ_C"/>
</dbReference>
<dbReference type="InterPro" id="IPR001623">
    <property type="entry name" value="DnaJ_domain"/>
</dbReference>
<comment type="caution">
    <text evidence="5">The sequence shown here is derived from an EMBL/GenBank/DDBJ whole genome shotgun (WGS) entry which is preliminary data.</text>
</comment>
<dbReference type="InterPro" id="IPR008971">
    <property type="entry name" value="HSP40/DnaJ_pept-bd"/>
</dbReference>
<dbReference type="GO" id="GO:0005737">
    <property type="term" value="C:cytoplasm"/>
    <property type="evidence" value="ECO:0007669"/>
    <property type="project" value="TreeGrafter"/>
</dbReference>